<dbReference type="NCBIfam" id="NF006043">
    <property type="entry name" value="PRK08186.1"/>
    <property type="match status" value="1"/>
</dbReference>
<dbReference type="RefSeq" id="WP_250053454.1">
    <property type="nucleotide sequence ID" value="NZ_JAMJPH010000012.1"/>
</dbReference>
<feature type="domain" description="Amidase" evidence="1">
    <location>
        <begin position="32"/>
        <end position="404"/>
    </location>
</feature>
<dbReference type="AlphaFoldDB" id="A0A9X2DAK8"/>
<evidence type="ECO:0000259" key="1">
    <source>
        <dbReference type="Pfam" id="PF01425"/>
    </source>
</evidence>
<dbReference type="EC" id="3.5.1.54" evidence="3"/>
<dbReference type="PANTHER" id="PTHR11895">
    <property type="entry name" value="TRANSAMIDASE"/>
    <property type="match status" value="1"/>
</dbReference>
<evidence type="ECO:0000259" key="2">
    <source>
        <dbReference type="Pfam" id="PF21986"/>
    </source>
</evidence>
<evidence type="ECO:0000313" key="3">
    <source>
        <dbReference type="EMBL" id="MCM0621089.1"/>
    </source>
</evidence>
<dbReference type="Gene3D" id="1.20.58.1700">
    <property type="match status" value="1"/>
</dbReference>
<comment type="caution">
    <text evidence="3">The sequence shown here is derived from an EMBL/GenBank/DDBJ whole genome shotgun (WGS) entry which is preliminary data.</text>
</comment>
<protein>
    <submittedName>
        <fullName evidence="3">Allophanate hydrolase</fullName>
        <ecNumber evidence="3">3.5.1.54</ecNumber>
    </submittedName>
</protein>
<keyword evidence="3" id="KW-0378">Hydrolase</keyword>
<proteinExistence type="predicted"/>
<sequence>MSRVGDAFAALEVAQRPEVFLFVRDREVVEAEAASAQGPLAGLLLAVKNNVDVAGTPTTAACPTFADGPADADAQAVARLRAAGATVLGSTNLDQFATGLVGQRSPHGGVRDARRPSYVSGGSSSGSAVSVALGLADVAIGTDTAGSGRVPAMFQGLVGIKPTLGVAAVEGVLPACRSWDAVTIFARDLDTAATAMGAMAGGPGTRAWPSDVRLAAPTRPRVAVPETLVRMEPAWVAAFDDAIARLEAGGADVVKVPFQDFLDAALLLYDGALVAERHGAVGDFVDAHLDDCDPTVGGIVSRAGEVSGSAYVRDTARLEELRARAMGLVEGCDVLVVPTAPGHPTQAALAAAPVAVNSWVGTYTNFANLFDLCGVAVPTGTVVEEDGSVAQTGVTVLGRAFEDAVALDVARRMAVLPPSVALPGAAPALPDPGPWPLLAGAEATRLLVVGAHLPGQPLAHELEALGARWVGPATTAASYRLLALDTTPPKPGLVREAEGGAAIEGGLWELSPAALGRFLAALPAPMSLGSVELADGSCVTGFGVAADAAAAGKDITSFGGWPAYLAAR</sequence>
<dbReference type="PANTHER" id="PTHR11895:SF169">
    <property type="entry name" value="GLUTAMYL-TRNA(GLN) AMIDOTRANSFERASE"/>
    <property type="match status" value="1"/>
</dbReference>
<gene>
    <name evidence="3" type="primary">atzF</name>
    <name evidence="3" type="ORF">M8330_12385</name>
</gene>
<dbReference type="InterPro" id="IPR036928">
    <property type="entry name" value="AS_sf"/>
</dbReference>
<name>A0A9X2DAK8_9ACTN</name>
<dbReference type="Gene3D" id="3.10.490.10">
    <property type="entry name" value="Gamma-glutamyl cyclotransferase-like"/>
    <property type="match status" value="1"/>
</dbReference>
<accession>A0A9X2DAK8</accession>
<dbReference type="Proteomes" id="UP001139485">
    <property type="component" value="Unassembled WGS sequence"/>
</dbReference>
<dbReference type="Pfam" id="PF01425">
    <property type="entry name" value="Amidase"/>
    <property type="match status" value="1"/>
</dbReference>
<dbReference type="InterPro" id="IPR014085">
    <property type="entry name" value="Allophanate_hydrolase"/>
</dbReference>
<dbReference type="GO" id="GO:0004039">
    <property type="term" value="F:allophanate hydrolase activity"/>
    <property type="evidence" value="ECO:0007669"/>
    <property type="project" value="UniProtKB-EC"/>
</dbReference>
<evidence type="ECO:0000313" key="4">
    <source>
        <dbReference type="Proteomes" id="UP001139485"/>
    </source>
</evidence>
<dbReference type="EMBL" id="JAMOIL010000014">
    <property type="protein sequence ID" value="MCM0621089.1"/>
    <property type="molecule type" value="Genomic_DNA"/>
</dbReference>
<feature type="domain" description="Allophanate hydrolase C-terminal" evidence="2">
    <location>
        <begin position="445"/>
        <end position="566"/>
    </location>
</feature>
<dbReference type="InterPro" id="IPR000120">
    <property type="entry name" value="Amidase"/>
</dbReference>
<organism evidence="3 4">
    <name type="scientific">Nocardioides bruguierae</name>
    <dbReference type="NCBI Taxonomy" id="2945102"/>
    <lineage>
        <taxon>Bacteria</taxon>
        <taxon>Bacillati</taxon>
        <taxon>Actinomycetota</taxon>
        <taxon>Actinomycetes</taxon>
        <taxon>Propionibacteriales</taxon>
        <taxon>Nocardioidaceae</taxon>
        <taxon>Nocardioides</taxon>
    </lineage>
</organism>
<dbReference type="SUPFAM" id="SSF75304">
    <property type="entry name" value="Amidase signature (AS) enzymes"/>
    <property type="match status" value="1"/>
</dbReference>
<keyword evidence="4" id="KW-1185">Reference proteome</keyword>
<dbReference type="InterPro" id="IPR023631">
    <property type="entry name" value="Amidase_dom"/>
</dbReference>
<dbReference type="Pfam" id="PF21986">
    <property type="entry name" value="AH_C"/>
    <property type="match status" value="1"/>
</dbReference>
<dbReference type="Gene3D" id="3.90.1300.10">
    <property type="entry name" value="Amidase signature (AS) domain"/>
    <property type="match status" value="1"/>
</dbReference>
<reference evidence="3" key="1">
    <citation type="submission" date="2022-05" db="EMBL/GenBank/DDBJ databases">
        <authorList>
            <person name="Tuo L."/>
        </authorList>
    </citation>
    <scope>NUCLEOTIDE SEQUENCE</scope>
    <source>
        <strain evidence="3">BSK12Z-4</strain>
    </source>
</reference>
<dbReference type="NCBIfam" id="TIGR02713">
    <property type="entry name" value="allophanate_hyd"/>
    <property type="match status" value="1"/>
</dbReference>
<dbReference type="InterPro" id="IPR053844">
    <property type="entry name" value="AH_C"/>
</dbReference>